<dbReference type="HOGENOM" id="CLU_1160398_0_0_9"/>
<sequence length="239" mass="26151">MFCMRCGNENPDDAVFCRKCGYTMQSVGQQITPPVPEPEPAAHRYASADQATLYGYPIKGIIALMLLVAAFLGLMQPGLSAQLHYVKLEFDAREYNLPHVIQMFVSEEEIRPTAWSIENEDEDEEQILHFKDEKAIHTCFVFFCISEILSAILLIVGLIVGLVSHRYSGAAVAACACVVIMFLLAAYLTGKSPIMTTGSSGLVYLRFTRGKGIAISLICSVAATVVGLIGNHEHKTSET</sequence>
<feature type="transmembrane region" description="Helical" evidence="1">
    <location>
        <begin position="54"/>
        <end position="74"/>
    </location>
</feature>
<feature type="transmembrane region" description="Helical" evidence="1">
    <location>
        <begin position="169"/>
        <end position="189"/>
    </location>
</feature>
<feature type="transmembrane region" description="Helical" evidence="1">
    <location>
        <begin position="210"/>
        <end position="230"/>
    </location>
</feature>
<dbReference type="Pfam" id="PF13240">
    <property type="entry name" value="Zn_Ribbon_1"/>
    <property type="match status" value="1"/>
</dbReference>
<dbReference type="InterPro" id="IPR026870">
    <property type="entry name" value="Zinc_ribbon_dom"/>
</dbReference>
<organism evidence="3 4">
    <name type="scientific">Ruminococcus champanellensis (strain DSM 18848 / JCM 17042 / KCTC 15320 / 18P13)</name>
    <dbReference type="NCBI Taxonomy" id="213810"/>
    <lineage>
        <taxon>Bacteria</taxon>
        <taxon>Bacillati</taxon>
        <taxon>Bacillota</taxon>
        <taxon>Clostridia</taxon>
        <taxon>Eubacteriales</taxon>
        <taxon>Oscillospiraceae</taxon>
        <taxon>Ruminococcus</taxon>
    </lineage>
</organism>
<dbReference type="InterPro" id="IPR038587">
    <property type="entry name" value="Ribosomal_eL40_sf"/>
</dbReference>
<accession>D4LAU2</accession>
<evidence type="ECO:0000313" key="3">
    <source>
        <dbReference type="EMBL" id="CBL16737.1"/>
    </source>
</evidence>
<keyword evidence="1" id="KW-1133">Transmembrane helix</keyword>
<dbReference type="PATRIC" id="fig|213810.4.peg.418"/>
<feature type="transmembrane region" description="Helical" evidence="1">
    <location>
        <begin position="139"/>
        <end position="163"/>
    </location>
</feature>
<evidence type="ECO:0000259" key="2">
    <source>
        <dbReference type="Pfam" id="PF13240"/>
    </source>
</evidence>
<dbReference type="RefSeq" id="WP_015557644.1">
    <property type="nucleotide sequence ID" value="NC_021039.1"/>
</dbReference>
<feature type="domain" description="Zinc-ribbon" evidence="2">
    <location>
        <begin position="2"/>
        <end position="23"/>
    </location>
</feature>
<dbReference type="Gene3D" id="4.10.1060.50">
    <property type="match status" value="1"/>
</dbReference>
<keyword evidence="4" id="KW-1185">Reference proteome</keyword>
<evidence type="ECO:0000256" key="1">
    <source>
        <dbReference type="SAM" id="Phobius"/>
    </source>
</evidence>
<keyword evidence="1" id="KW-0812">Transmembrane</keyword>
<name>D4LAU2_RUMC1</name>
<reference evidence="3" key="2">
    <citation type="submission" date="2010-03" db="EMBL/GenBank/DDBJ databases">
        <authorList>
            <person name="Pajon A."/>
        </authorList>
    </citation>
    <scope>NUCLEOTIDE SEQUENCE</scope>
    <source>
        <strain evidence="3">Type strain: 18P13</strain>
    </source>
</reference>
<dbReference type="STRING" id="213810.RUM_05130"/>
<evidence type="ECO:0000313" key="4">
    <source>
        <dbReference type="Proteomes" id="UP000007054"/>
    </source>
</evidence>
<gene>
    <name evidence="3" type="ordered locus">RUM_05130</name>
</gene>
<dbReference type="GeneID" id="83155333"/>
<protein>
    <recommendedName>
        <fullName evidence="2">Zinc-ribbon domain-containing protein</fullName>
    </recommendedName>
</protein>
<dbReference type="AlphaFoldDB" id="D4LAU2"/>
<dbReference type="EMBL" id="FP929052">
    <property type="protein sequence ID" value="CBL16737.1"/>
    <property type="molecule type" value="Genomic_DNA"/>
</dbReference>
<keyword evidence="1" id="KW-0472">Membrane</keyword>
<proteinExistence type="predicted"/>
<reference evidence="3" key="1">
    <citation type="submission" date="2010-03" db="EMBL/GenBank/DDBJ databases">
        <title>The genome sequence of Ruminococcus sp. 18P13.</title>
        <authorList>
            <consortium name="metaHIT consortium -- http://www.metahit.eu/"/>
            <person name="Pajon A."/>
            <person name="Turner K."/>
            <person name="Parkhill J."/>
            <person name="Bernalier A."/>
        </authorList>
    </citation>
    <scope>NUCLEOTIDE SEQUENCE [LARGE SCALE GENOMIC DNA]</scope>
    <source>
        <strain evidence="3">Type strain: 18P13</strain>
    </source>
</reference>
<dbReference type="KEGG" id="rch:RUM_05130"/>
<dbReference type="Proteomes" id="UP000007054">
    <property type="component" value="Chromosome"/>
</dbReference>